<comment type="similarity">
    <text evidence="1">Belongs to the methyltransferase superfamily.</text>
</comment>
<evidence type="ECO:0000256" key="2">
    <source>
        <dbReference type="ARBA" id="ARBA00022603"/>
    </source>
</evidence>
<dbReference type="Gene3D" id="3.40.50.150">
    <property type="entry name" value="Vaccinia Virus protein VP39"/>
    <property type="match status" value="1"/>
</dbReference>
<dbReference type="InterPro" id="IPR013216">
    <property type="entry name" value="Methyltransf_11"/>
</dbReference>
<protein>
    <submittedName>
        <fullName evidence="5">SAM-dependent methyltransferase</fullName>
    </submittedName>
</protein>
<dbReference type="PANTHER" id="PTHR44942:SF4">
    <property type="entry name" value="METHYLTRANSFERASE TYPE 11 DOMAIN-CONTAINING PROTEIN"/>
    <property type="match status" value="1"/>
</dbReference>
<dbReference type="SUPFAM" id="SSF53335">
    <property type="entry name" value="S-adenosyl-L-methionine-dependent methyltransferases"/>
    <property type="match status" value="1"/>
</dbReference>
<dbReference type="PANTHER" id="PTHR44942">
    <property type="entry name" value="METHYLTRANSF_11 DOMAIN-CONTAINING PROTEIN"/>
    <property type="match status" value="1"/>
</dbReference>
<dbReference type="InterPro" id="IPR029063">
    <property type="entry name" value="SAM-dependent_MTases_sf"/>
</dbReference>
<reference evidence="5 6" key="1">
    <citation type="submission" date="2020-07" db="EMBL/GenBank/DDBJ databases">
        <title>Sequencing the genomes of 1000 actinobacteria strains.</title>
        <authorList>
            <person name="Klenk H.-P."/>
        </authorList>
    </citation>
    <scope>NUCLEOTIDE SEQUENCE [LARGE SCALE GENOMIC DNA]</scope>
    <source>
        <strain evidence="5 6">DSM 45772</strain>
    </source>
</reference>
<keyword evidence="6" id="KW-1185">Reference proteome</keyword>
<accession>A0A7Y9DV88</accession>
<dbReference type="EMBL" id="JACCBN010000001">
    <property type="protein sequence ID" value="NYD36060.1"/>
    <property type="molecule type" value="Genomic_DNA"/>
</dbReference>
<dbReference type="GO" id="GO:0008757">
    <property type="term" value="F:S-adenosylmethionine-dependent methyltransferase activity"/>
    <property type="evidence" value="ECO:0007669"/>
    <property type="project" value="InterPro"/>
</dbReference>
<sequence length="265" mass="29513">MEDDRSVRRTTFDEDALLYDRARPTYPEDLFDAIDRRLPADRPRTLEIGCGTGQATVSLAQRGHRVLAVELGAALAEVARRNLARFPQVEVVTADVERWELEEADFDLVVCATAFHWLDPATRFARVARLLRHGGLLALVQTIHVAGSSAAFFTEVQQCYARWDPATPPDLRIPALGDLPPASAYGLEDAEEFDAAETRRFGVDLSYDAARYLDLLATFSNHRSLPTAQREGLFACLRRRIAREPGGTVVRSVAFELSTAFRRPG</sequence>
<name>A0A7Y9DV88_9PSEU</name>
<feature type="domain" description="Methyltransferase type 11" evidence="4">
    <location>
        <begin position="46"/>
        <end position="138"/>
    </location>
</feature>
<evidence type="ECO:0000259" key="4">
    <source>
        <dbReference type="Pfam" id="PF08241"/>
    </source>
</evidence>
<evidence type="ECO:0000313" key="5">
    <source>
        <dbReference type="EMBL" id="NYD36060.1"/>
    </source>
</evidence>
<keyword evidence="2 5" id="KW-0489">Methyltransferase</keyword>
<proteinExistence type="inferred from homology"/>
<evidence type="ECO:0000313" key="6">
    <source>
        <dbReference type="Proteomes" id="UP000535890"/>
    </source>
</evidence>
<evidence type="ECO:0000256" key="3">
    <source>
        <dbReference type="ARBA" id="ARBA00022679"/>
    </source>
</evidence>
<organism evidence="5 6">
    <name type="scientific">Actinomycetospora corticicola</name>
    <dbReference type="NCBI Taxonomy" id="663602"/>
    <lineage>
        <taxon>Bacteria</taxon>
        <taxon>Bacillati</taxon>
        <taxon>Actinomycetota</taxon>
        <taxon>Actinomycetes</taxon>
        <taxon>Pseudonocardiales</taxon>
        <taxon>Pseudonocardiaceae</taxon>
        <taxon>Actinomycetospora</taxon>
    </lineage>
</organism>
<dbReference type="AlphaFoldDB" id="A0A7Y9DV88"/>
<dbReference type="Proteomes" id="UP000535890">
    <property type="component" value="Unassembled WGS sequence"/>
</dbReference>
<gene>
    <name evidence="5" type="ORF">BJ983_002162</name>
</gene>
<dbReference type="CDD" id="cd02440">
    <property type="entry name" value="AdoMet_MTases"/>
    <property type="match status" value="1"/>
</dbReference>
<dbReference type="RefSeq" id="WP_179793796.1">
    <property type="nucleotide sequence ID" value="NZ_BAABHP010000007.1"/>
</dbReference>
<dbReference type="InterPro" id="IPR051052">
    <property type="entry name" value="Diverse_substrate_MTase"/>
</dbReference>
<evidence type="ECO:0000256" key="1">
    <source>
        <dbReference type="ARBA" id="ARBA00008361"/>
    </source>
</evidence>
<dbReference type="Pfam" id="PF08241">
    <property type="entry name" value="Methyltransf_11"/>
    <property type="match status" value="1"/>
</dbReference>
<comment type="caution">
    <text evidence="5">The sequence shown here is derived from an EMBL/GenBank/DDBJ whole genome shotgun (WGS) entry which is preliminary data.</text>
</comment>
<dbReference type="GO" id="GO:0032259">
    <property type="term" value="P:methylation"/>
    <property type="evidence" value="ECO:0007669"/>
    <property type="project" value="UniProtKB-KW"/>
</dbReference>
<keyword evidence="3 5" id="KW-0808">Transferase</keyword>